<evidence type="ECO:0000313" key="2">
    <source>
        <dbReference type="Proteomes" id="UP000293583"/>
    </source>
</evidence>
<dbReference type="RefSeq" id="WP_130923540.1">
    <property type="nucleotide sequence ID" value="NZ_JAANOL010000001.1"/>
</dbReference>
<comment type="caution">
    <text evidence="1">The sequence shown here is derived from an EMBL/GenBank/DDBJ whole genome shotgun (WGS) entry which is preliminary data.</text>
</comment>
<gene>
    <name evidence="1" type="ORF">EWU20_08780</name>
</gene>
<dbReference type="EMBL" id="SEWY01000004">
    <property type="protein sequence ID" value="TBH71911.1"/>
    <property type="molecule type" value="Genomic_DNA"/>
</dbReference>
<proteinExistence type="predicted"/>
<protein>
    <recommendedName>
        <fullName evidence="3">Outer membrane protein beta-barrel domain-containing protein</fullName>
    </recommendedName>
</protein>
<accession>A0A4Q9BA56</accession>
<sequence length="221" mass="24693">MSPRKYLTLLYTFLFICIIPILRLSAQDWNYQMGLNAAHLRFQSPAGIAQNSIRPDAGLHLSIYRTHQLLDSSKTPSAFLRKLDYQVGLAIDQFNAVGETQNIPFSYTSTYVGLNTGLGIKSHLGRGISVSYGGTLQVKQLILGAQKMGNQVYDLQGNPQFDRILWHVGAQVKLAKQLNDQVAIYAFFSNNWQLNTNQKDGSQFAINPVSFGFGIQYSLLK</sequence>
<organism evidence="1 2">
    <name type="scientific">Aquirufa antheringensis</name>
    <dbReference type="NCBI Taxonomy" id="2516559"/>
    <lineage>
        <taxon>Bacteria</taxon>
        <taxon>Pseudomonadati</taxon>
        <taxon>Bacteroidota</taxon>
        <taxon>Cytophagia</taxon>
        <taxon>Cytophagales</taxon>
        <taxon>Flectobacillaceae</taxon>
        <taxon>Aquirufa</taxon>
    </lineage>
</organism>
<evidence type="ECO:0000313" key="1">
    <source>
        <dbReference type="EMBL" id="TBH71911.1"/>
    </source>
</evidence>
<dbReference type="Proteomes" id="UP000293583">
    <property type="component" value="Unassembled WGS sequence"/>
</dbReference>
<dbReference type="AlphaFoldDB" id="A0A4Q9BA56"/>
<evidence type="ECO:0008006" key="3">
    <source>
        <dbReference type="Google" id="ProtNLM"/>
    </source>
</evidence>
<reference evidence="1 2" key="1">
    <citation type="submission" date="2019-02" db="EMBL/GenBank/DDBJ databases">
        <title>Genome of a new Bacteroidetes strain.</title>
        <authorList>
            <person name="Pitt A."/>
        </authorList>
    </citation>
    <scope>NUCLEOTIDE SEQUENCE [LARGE SCALE GENOMIC DNA]</scope>
    <source>
        <strain evidence="1 2">103A-SOEBACH</strain>
    </source>
</reference>
<keyword evidence="2" id="KW-1185">Reference proteome</keyword>
<name>A0A4Q9BA56_9BACT</name>